<accession>A0A8J6A9A0</accession>
<proteinExistence type="predicted"/>
<name>A0A8J6A9A0_GALPY</name>
<reference evidence="1" key="1">
    <citation type="journal article" date="2021" name="Evol. Appl.">
        <title>The genome of the Pyrenean desman and the effects of bottlenecks and inbreeding on the genomic landscape of an endangered species.</title>
        <authorList>
            <person name="Escoda L."/>
            <person name="Castresana J."/>
        </authorList>
    </citation>
    <scope>NUCLEOTIDE SEQUENCE</scope>
    <source>
        <strain evidence="1">IBE-C5619</strain>
    </source>
</reference>
<sequence length="148" mass="17560">TSLSRHDLWKFKKFIMLFRKHFENEDHYQQSYCLTFQKVSTSPQRRHSYSEEPRESLGRDCSHISVELSFPEKKRRGFGLTEETLSLSLIMYRTLSRVLTVGFYYKVWSVYAHCPIKILFHLNKLQLIKSKGTRKYLDSISVSEKGTV</sequence>
<feature type="non-terminal residue" evidence="1">
    <location>
        <position position="148"/>
    </location>
</feature>
<gene>
    <name evidence="1" type="ORF">J0S82_008605</name>
</gene>
<comment type="caution">
    <text evidence="1">The sequence shown here is derived from an EMBL/GenBank/DDBJ whole genome shotgun (WGS) entry which is preliminary data.</text>
</comment>
<evidence type="ECO:0000313" key="2">
    <source>
        <dbReference type="Proteomes" id="UP000700334"/>
    </source>
</evidence>
<dbReference type="EMBL" id="JAGFMF010011712">
    <property type="protein sequence ID" value="KAG8515251.1"/>
    <property type="molecule type" value="Genomic_DNA"/>
</dbReference>
<evidence type="ECO:0000313" key="1">
    <source>
        <dbReference type="EMBL" id="KAG8515251.1"/>
    </source>
</evidence>
<keyword evidence="2" id="KW-1185">Reference proteome</keyword>
<protein>
    <submittedName>
        <fullName evidence="1">Uncharacterized protein</fullName>
    </submittedName>
</protein>
<organism evidence="1 2">
    <name type="scientific">Galemys pyrenaicus</name>
    <name type="common">Iberian desman</name>
    <name type="synonym">Pyrenean desman</name>
    <dbReference type="NCBI Taxonomy" id="202257"/>
    <lineage>
        <taxon>Eukaryota</taxon>
        <taxon>Metazoa</taxon>
        <taxon>Chordata</taxon>
        <taxon>Craniata</taxon>
        <taxon>Vertebrata</taxon>
        <taxon>Euteleostomi</taxon>
        <taxon>Mammalia</taxon>
        <taxon>Eutheria</taxon>
        <taxon>Laurasiatheria</taxon>
        <taxon>Eulipotyphla</taxon>
        <taxon>Talpidae</taxon>
        <taxon>Galemys</taxon>
    </lineage>
</organism>
<dbReference type="AlphaFoldDB" id="A0A8J6A9A0"/>
<dbReference type="Proteomes" id="UP000700334">
    <property type="component" value="Unassembled WGS sequence"/>
</dbReference>